<dbReference type="Gene3D" id="2.30.30.380">
    <property type="entry name" value="Zn-finger domain of Sec23/24"/>
    <property type="match status" value="1"/>
</dbReference>
<dbReference type="InterPro" id="IPR050550">
    <property type="entry name" value="SEC23_SEC24_subfamily"/>
</dbReference>
<dbReference type="Pfam" id="PF08033">
    <property type="entry name" value="Sec23_BS"/>
    <property type="match status" value="1"/>
</dbReference>
<dbReference type="Pfam" id="PF04811">
    <property type="entry name" value="Sec23_trunk"/>
    <property type="match status" value="1"/>
</dbReference>
<comment type="caution">
    <text evidence="13">The sequence shown here is derived from an EMBL/GenBank/DDBJ whole genome shotgun (WGS) entry which is preliminary data.</text>
</comment>
<feature type="compositionally biased region" description="Pro residues" evidence="7">
    <location>
        <begin position="68"/>
        <end position="99"/>
    </location>
</feature>
<reference evidence="13" key="1">
    <citation type="submission" date="2023-10" db="EMBL/GenBank/DDBJ databases">
        <title>Genome assembly of Pristionchus species.</title>
        <authorList>
            <person name="Yoshida K."/>
            <person name="Sommer R.J."/>
        </authorList>
    </citation>
    <scope>NUCLEOTIDE SEQUENCE</scope>
    <source>
        <strain evidence="13">RS5133</strain>
    </source>
</reference>
<evidence type="ECO:0000256" key="4">
    <source>
        <dbReference type="ARBA" id="ARBA00022448"/>
    </source>
</evidence>
<gene>
    <name evidence="13" type="ORF">PFISCL1PPCAC_14667</name>
</gene>
<dbReference type="SUPFAM" id="SSF82754">
    <property type="entry name" value="C-terminal, gelsolin-like domain of Sec23/24"/>
    <property type="match status" value="1"/>
</dbReference>
<feature type="domain" description="Zinc finger Sec23/Sec24-type" evidence="9">
    <location>
        <begin position="477"/>
        <end position="515"/>
    </location>
</feature>
<dbReference type="Gene3D" id="2.60.40.1670">
    <property type="entry name" value="beta-sandwich domain of Sec23/24"/>
    <property type="match status" value="1"/>
</dbReference>
<sequence>PHPGGPYGNQPLPNQNGMNPPQQQFQQPQVPKPFPPNGPGATPYGAPNQYGAPTNGYPQPQQPQWGAPQPPQMAPPTSAPSATPQPPSTPYGAPQPPAHPQQQYGAPQQQPNPGYPGGPLGPVSSSPHPAPSPHPNGPPMNAALPSAPSPHPGQPSMPGMPVPPQQSKPMMAGPPMGGPPSNPMMGGPPMGGPPSAAPAPRAAPMMGASPGPPMMPQGLGAMPGMMPGKPAGPPPMGGPPGPGAMMGGPPGPGAMMGGPPGPGAMMGGPPAPGYPGGPAVPQQMGGPPSGPGYPGGHPLMGGPPGPPGGMPGMPPGPPGMMTGPGMMPPGPPGPGGMMGGPPGPPGPGGMMGGPPGPPGAPGYPGGPPGMPQQRAQRLDPNLMPSVVQLQEDDLVRAGLFPTGQPYAENPPLSSTPFYAQDQGNTNPRMMRASLYVAPQTQELLKTTQIPFVYALSPFAKLDERERPPPLIEYETGPVRCARCKAYMCPYMEFIEGGTKFRCPFCTANTTVEQWYFAHLDHTGRRTDAEHRPELYYGAYEYGATKQYCKNGVPPKPPGFLFMIDVSYNSMNSGMLSVICSNLENLLEKLPKETGMEESLIHVGIAAFDQNVHFFDLSTIQPTMMVVSDVDEMFVPIVDGLMLPLSEARPAIRALLAEIPKLFDGNRVTNTILGPAVQAGLDALKCADRVGKVFVFTSTIPLAEAPGKLKMREDRKLLGTEKEKQMMVPQCEFYTKLGENCVRSGVCVDLFLFPNSYMDIATIAQLSAVTGGSIYKYQYFEASKDAARLLYDLSHAISKQIAFDAMVRIRSSAGIRAVAYSGSFFMENTTDIEIAAIDQDKTFFAELRHDDKLTEEKAVVQAAILYTSVSGRRRLRILNMCIPVTADYNGLYRTADYETIATYLLKNSIELNREKGNREMRESLAGRTAKILAAYREKCSVQSPLGQLILPESLKLLPLYANSIMKHDAISGGNEMSVDDKAWMIEIMRGVKVEDAMRLLYPKIVPVASLELQEGEDIILPTPIRASAEFLLNDNAYVIDNGLVVFLWLGLNVSNKWIQEVFGVASIALVDTEKHTIPEKDNAASRGLRRAIDLIDNGSRKKKMFVVREKDTLEQWMKKFLIEDKTGPSGMSYVDFLCYVHKEIRTLLS</sequence>
<dbReference type="SUPFAM" id="SSF81811">
    <property type="entry name" value="Helical domain of Sec23/24"/>
    <property type="match status" value="1"/>
</dbReference>
<evidence type="ECO:0000259" key="11">
    <source>
        <dbReference type="Pfam" id="PF04815"/>
    </source>
</evidence>
<evidence type="ECO:0000313" key="13">
    <source>
        <dbReference type="EMBL" id="GMT23370.1"/>
    </source>
</evidence>
<dbReference type="InterPro" id="IPR036175">
    <property type="entry name" value="Sec23/24_helical_dom_sf"/>
</dbReference>
<dbReference type="EMBL" id="BTSY01000004">
    <property type="protein sequence ID" value="GMT23370.1"/>
    <property type="molecule type" value="Genomic_DNA"/>
</dbReference>
<dbReference type="GO" id="GO:0030127">
    <property type="term" value="C:COPII vesicle coat"/>
    <property type="evidence" value="ECO:0007669"/>
    <property type="project" value="InterPro"/>
</dbReference>
<feature type="non-terminal residue" evidence="13">
    <location>
        <position position="1"/>
    </location>
</feature>
<dbReference type="PANTHER" id="PTHR13803">
    <property type="entry name" value="SEC24-RELATED PROTEIN"/>
    <property type="match status" value="1"/>
</dbReference>
<feature type="domain" description="Sec23/Sec24 beta-sandwich" evidence="12">
    <location>
        <begin position="801"/>
        <end position="884"/>
    </location>
</feature>
<evidence type="ECO:0000256" key="2">
    <source>
        <dbReference type="ARBA" id="ARBA00004397"/>
    </source>
</evidence>
<dbReference type="InterPro" id="IPR006900">
    <property type="entry name" value="Sec23/24_helical_dom"/>
</dbReference>
<comment type="subcellular location">
    <subcellularLocation>
        <location evidence="1">Cytoplasmic vesicle</location>
        <location evidence="1">COPII-coated vesicle membrane</location>
        <topology evidence="1">Peripheral membrane protein</topology>
        <orientation evidence="1">Cytoplasmic side</orientation>
    </subcellularLocation>
    <subcellularLocation>
        <location evidence="2">Endoplasmic reticulum membrane</location>
        <topology evidence="2">Peripheral membrane protein</topology>
        <orientation evidence="2">Cytoplasmic side</orientation>
    </subcellularLocation>
</comment>
<feature type="compositionally biased region" description="Pro residues" evidence="7">
    <location>
        <begin position="301"/>
        <end position="314"/>
    </location>
</feature>
<dbReference type="InterPro" id="IPR036174">
    <property type="entry name" value="Znf_Sec23_Sec24_sf"/>
</dbReference>
<feature type="domain" description="Sec23/Sec24 helical" evidence="11">
    <location>
        <begin position="895"/>
        <end position="996"/>
    </location>
</feature>
<evidence type="ECO:0000256" key="7">
    <source>
        <dbReference type="SAM" id="MobiDB-lite"/>
    </source>
</evidence>
<accession>A0AAV5VZ68</accession>
<protein>
    <recommendedName>
        <fullName evidence="15">Sec-24.1</fullName>
    </recommendedName>
</protein>
<dbReference type="InterPro" id="IPR029006">
    <property type="entry name" value="ADF-H/Gelsolin-like_dom_sf"/>
</dbReference>
<dbReference type="InterPro" id="IPR036465">
    <property type="entry name" value="vWFA_dom_sf"/>
</dbReference>
<dbReference type="SUPFAM" id="SSF82919">
    <property type="entry name" value="Zn-finger domain of Sec23/24"/>
    <property type="match status" value="1"/>
</dbReference>
<dbReference type="Pfam" id="PF04810">
    <property type="entry name" value="zf-Sec23_Sec24"/>
    <property type="match status" value="1"/>
</dbReference>
<dbReference type="InterPro" id="IPR007123">
    <property type="entry name" value="Gelsolin-like_dom"/>
</dbReference>
<dbReference type="Gene3D" id="3.40.50.410">
    <property type="entry name" value="von Willebrand factor, type A domain"/>
    <property type="match status" value="1"/>
</dbReference>
<dbReference type="SUPFAM" id="SSF81995">
    <property type="entry name" value="beta-sandwich domain of Sec23/24"/>
    <property type="match status" value="1"/>
</dbReference>
<evidence type="ECO:0000313" key="14">
    <source>
        <dbReference type="Proteomes" id="UP001432322"/>
    </source>
</evidence>
<evidence type="ECO:0000259" key="12">
    <source>
        <dbReference type="Pfam" id="PF08033"/>
    </source>
</evidence>
<feature type="domain" description="Sec23/Sec24 trunk" evidence="10">
    <location>
        <begin position="554"/>
        <end position="794"/>
    </location>
</feature>
<evidence type="ECO:0000259" key="9">
    <source>
        <dbReference type="Pfam" id="PF04810"/>
    </source>
</evidence>
<feature type="region of interest" description="Disordered" evidence="7">
    <location>
        <begin position="285"/>
        <end position="314"/>
    </location>
</feature>
<dbReference type="GO" id="GO:0090110">
    <property type="term" value="P:COPII-coated vesicle cargo loading"/>
    <property type="evidence" value="ECO:0007669"/>
    <property type="project" value="TreeGrafter"/>
</dbReference>
<feature type="domain" description="Gelsolin-like" evidence="8">
    <location>
        <begin position="1017"/>
        <end position="1081"/>
    </location>
</feature>
<feature type="compositionally biased region" description="Pro residues" evidence="7">
    <location>
        <begin position="128"/>
        <end position="138"/>
    </location>
</feature>
<dbReference type="PANTHER" id="PTHR13803:SF4">
    <property type="entry name" value="SECRETORY 24CD, ISOFORM C"/>
    <property type="match status" value="1"/>
</dbReference>
<comment type="similarity">
    <text evidence="3">Belongs to the SEC23/SEC24 family. SEC24 subfamily.</text>
</comment>
<dbReference type="Gene3D" id="1.20.120.730">
    <property type="entry name" value="Sec23/Sec24 helical domain"/>
    <property type="match status" value="1"/>
</dbReference>
<dbReference type="AlphaFoldDB" id="A0AAV5VZ68"/>
<feature type="compositionally biased region" description="Low complexity" evidence="7">
    <location>
        <begin position="8"/>
        <end position="29"/>
    </location>
</feature>
<dbReference type="FunFam" id="3.40.50.410:FF:000020">
    <property type="entry name" value="protein transport protein Sec24D isoform X1"/>
    <property type="match status" value="1"/>
</dbReference>
<organism evidence="13 14">
    <name type="scientific">Pristionchus fissidentatus</name>
    <dbReference type="NCBI Taxonomy" id="1538716"/>
    <lineage>
        <taxon>Eukaryota</taxon>
        <taxon>Metazoa</taxon>
        <taxon>Ecdysozoa</taxon>
        <taxon>Nematoda</taxon>
        <taxon>Chromadorea</taxon>
        <taxon>Rhabditida</taxon>
        <taxon>Rhabditina</taxon>
        <taxon>Diplogasteromorpha</taxon>
        <taxon>Diplogasteroidea</taxon>
        <taxon>Neodiplogasteridae</taxon>
        <taxon>Pristionchus</taxon>
    </lineage>
</organism>
<dbReference type="GO" id="GO:0070971">
    <property type="term" value="C:endoplasmic reticulum exit site"/>
    <property type="evidence" value="ECO:0007669"/>
    <property type="project" value="TreeGrafter"/>
</dbReference>
<keyword evidence="4" id="KW-0813">Transport</keyword>
<dbReference type="Pfam" id="PF00626">
    <property type="entry name" value="Gelsolin"/>
    <property type="match status" value="1"/>
</dbReference>
<dbReference type="InterPro" id="IPR036180">
    <property type="entry name" value="Gelsolin-like_dom_sf"/>
</dbReference>
<evidence type="ECO:0000259" key="10">
    <source>
        <dbReference type="Pfam" id="PF04811"/>
    </source>
</evidence>
<keyword evidence="6" id="KW-0968">Cytoplasmic vesicle</keyword>
<dbReference type="GO" id="GO:0008270">
    <property type="term" value="F:zinc ion binding"/>
    <property type="evidence" value="ECO:0007669"/>
    <property type="project" value="InterPro"/>
</dbReference>
<dbReference type="InterPro" id="IPR006895">
    <property type="entry name" value="Znf_Sec23_Sec24"/>
</dbReference>
<dbReference type="InterPro" id="IPR012990">
    <property type="entry name" value="Beta-sandwich_Sec23_24"/>
</dbReference>
<dbReference type="SUPFAM" id="SSF53300">
    <property type="entry name" value="vWA-like"/>
    <property type="match status" value="1"/>
</dbReference>
<feature type="compositionally biased region" description="Low complexity" evidence="7">
    <location>
        <begin position="100"/>
        <end position="112"/>
    </location>
</feature>
<dbReference type="Pfam" id="PF04815">
    <property type="entry name" value="Sec23_helical"/>
    <property type="match status" value="1"/>
</dbReference>
<evidence type="ECO:0000256" key="1">
    <source>
        <dbReference type="ARBA" id="ARBA00004299"/>
    </source>
</evidence>
<dbReference type="Gene3D" id="3.40.20.10">
    <property type="entry name" value="Severin"/>
    <property type="match status" value="1"/>
</dbReference>
<dbReference type="Proteomes" id="UP001432322">
    <property type="component" value="Unassembled WGS sequence"/>
</dbReference>
<dbReference type="GO" id="GO:0000149">
    <property type="term" value="F:SNARE binding"/>
    <property type="evidence" value="ECO:0007669"/>
    <property type="project" value="TreeGrafter"/>
</dbReference>
<dbReference type="GO" id="GO:0005789">
    <property type="term" value="C:endoplasmic reticulum membrane"/>
    <property type="evidence" value="ECO:0007669"/>
    <property type="project" value="UniProtKB-SubCell"/>
</dbReference>
<proteinExistence type="inferred from homology"/>
<evidence type="ECO:0000256" key="5">
    <source>
        <dbReference type="ARBA" id="ARBA00022927"/>
    </source>
</evidence>
<evidence type="ECO:0008006" key="15">
    <source>
        <dbReference type="Google" id="ProtNLM"/>
    </source>
</evidence>
<feature type="region of interest" description="Disordered" evidence="7">
    <location>
        <begin position="1"/>
        <end position="201"/>
    </location>
</feature>
<keyword evidence="5" id="KW-0653">Protein transport</keyword>
<feature type="compositionally biased region" description="Low complexity" evidence="7">
    <location>
        <begin position="58"/>
        <end position="67"/>
    </location>
</feature>
<feature type="compositionally biased region" description="Pro residues" evidence="7">
    <location>
        <begin position="147"/>
        <end position="166"/>
    </location>
</feature>
<name>A0AAV5VZ68_9BILA</name>
<dbReference type="GO" id="GO:0006886">
    <property type="term" value="P:intracellular protein transport"/>
    <property type="evidence" value="ECO:0007669"/>
    <property type="project" value="InterPro"/>
</dbReference>
<dbReference type="InterPro" id="IPR006896">
    <property type="entry name" value="Sec23/24_trunk_dom"/>
</dbReference>
<evidence type="ECO:0000256" key="6">
    <source>
        <dbReference type="ARBA" id="ARBA00023329"/>
    </source>
</evidence>
<keyword evidence="14" id="KW-1185">Reference proteome</keyword>
<feature type="region of interest" description="Disordered" evidence="7">
    <location>
        <begin position="331"/>
        <end position="362"/>
    </location>
</feature>
<evidence type="ECO:0000256" key="3">
    <source>
        <dbReference type="ARBA" id="ARBA00008334"/>
    </source>
</evidence>
<evidence type="ECO:0000259" key="8">
    <source>
        <dbReference type="Pfam" id="PF00626"/>
    </source>
</evidence>